<proteinExistence type="predicted"/>
<dbReference type="AlphaFoldDB" id="A0A8S4S1J3"/>
<evidence type="ECO:0000256" key="1">
    <source>
        <dbReference type="SAM" id="MobiDB-lite"/>
    </source>
</evidence>
<comment type="caution">
    <text evidence="2">The sequence shown here is derived from an EMBL/GenBank/DDBJ whole genome shotgun (WGS) entry which is preliminary data.</text>
</comment>
<accession>A0A8S4S1J3</accession>
<feature type="region of interest" description="Disordered" evidence="1">
    <location>
        <begin position="1"/>
        <end position="35"/>
    </location>
</feature>
<dbReference type="Proteomes" id="UP000838756">
    <property type="component" value="Unassembled WGS sequence"/>
</dbReference>
<protein>
    <submittedName>
        <fullName evidence="2">Jg9373 protein</fullName>
    </submittedName>
</protein>
<reference evidence="2" key="1">
    <citation type="submission" date="2022-03" db="EMBL/GenBank/DDBJ databases">
        <authorList>
            <person name="Lindestad O."/>
        </authorList>
    </citation>
    <scope>NUCLEOTIDE SEQUENCE</scope>
</reference>
<name>A0A8S4S1J3_9NEOP</name>
<dbReference type="EMBL" id="CAKXAJ010025746">
    <property type="protein sequence ID" value="CAH2243457.1"/>
    <property type="molecule type" value="Genomic_DNA"/>
</dbReference>
<keyword evidence="3" id="KW-1185">Reference proteome</keyword>
<organism evidence="2 3">
    <name type="scientific">Pararge aegeria aegeria</name>
    <dbReference type="NCBI Taxonomy" id="348720"/>
    <lineage>
        <taxon>Eukaryota</taxon>
        <taxon>Metazoa</taxon>
        <taxon>Ecdysozoa</taxon>
        <taxon>Arthropoda</taxon>
        <taxon>Hexapoda</taxon>
        <taxon>Insecta</taxon>
        <taxon>Pterygota</taxon>
        <taxon>Neoptera</taxon>
        <taxon>Endopterygota</taxon>
        <taxon>Lepidoptera</taxon>
        <taxon>Glossata</taxon>
        <taxon>Ditrysia</taxon>
        <taxon>Papilionoidea</taxon>
        <taxon>Nymphalidae</taxon>
        <taxon>Satyrinae</taxon>
        <taxon>Satyrini</taxon>
        <taxon>Parargina</taxon>
        <taxon>Pararge</taxon>
    </lineage>
</organism>
<evidence type="ECO:0000313" key="3">
    <source>
        <dbReference type="Proteomes" id="UP000838756"/>
    </source>
</evidence>
<evidence type="ECO:0000313" key="2">
    <source>
        <dbReference type="EMBL" id="CAH2243457.1"/>
    </source>
</evidence>
<sequence length="113" mass="12654">MIKSGIRKAVEKPKLPTAKRSKSREAKVAMDGTHSSENRWSLESYGAGISTSSVNAALVDPRRGGRMISSRSEPLDRSGKRRQLFDMLMVICDIFVLCFTKNQTEMLFFIVVV</sequence>
<gene>
    <name evidence="2" type="primary">jg9373</name>
    <name evidence="2" type="ORF">PAEG_LOCUS19605</name>
</gene>